<sequence>MKNKFVTVFGSSVPKPGEEEYETAYLLGTLLAQSGLNVCTGGYQGIMDAVSKGASEAGAKAVGVTLDIYNSVPSKYLTKEIKCHTLFDRLENLINIGEAYVILQGGTGTLVELAIVWEFMNKKMMPKKPVACHGQMWTEIVNFMESQIKKEKRETGLIKCFSDIEKCAGYIINSLSGTE</sequence>
<evidence type="ECO:0000313" key="1">
    <source>
        <dbReference type="EMBL" id="AFN74891.1"/>
    </source>
</evidence>
<proteinExistence type="predicted"/>
<dbReference type="RefSeq" id="WP_014856325.1">
    <property type="nucleotide sequence ID" value="NC_018178.1"/>
</dbReference>
<dbReference type="InterPro" id="IPR041164">
    <property type="entry name" value="LDcluster4"/>
</dbReference>
<dbReference type="InterPro" id="IPR052341">
    <property type="entry name" value="LOG_family_nucleotidases"/>
</dbReference>
<reference evidence="1 2" key="1">
    <citation type="journal article" date="2013" name="PLoS ONE">
        <title>Genomic analysis of Melioribacter roseus, facultatively anaerobic organotrophic bacterium representing a novel deep lineage within Bacteriodetes/Chlorobi group.</title>
        <authorList>
            <person name="Kadnikov V.V."/>
            <person name="Mardanov A.V."/>
            <person name="Podosokorskaya O.A."/>
            <person name="Gavrilov S.N."/>
            <person name="Kublanov I.V."/>
            <person name="Beletsky A.V."/>
            <person name="Bonch-Osmolovskaya E.A."/>
            <person name="Ravin N.V."/>
        </authorList>
    </citation>
    <scope>NUCLEOTIDE SEQUENCE [LARGE SCALE GENOMIC DNA]</scope>
    <source>
        <strain evidence="2">JCM 17771 / P3M-2</strain>
    </source>
</reference>
<organism evidence="1 2">
    <name type="scientific">Melioribacter roseus (strain DSM 23840 / JCM 17771 / VKM B-2668 / P3M-2)</name>
    <dbReference type="NCBI Taxonomy" id="1191523"/>
    <lineage>
        <taxon>Bacteria</taxon>
        <taxon>Pseudomonadati</taxon>
        <taxon>Ignavibacteriota</taxon>
        <taxon>Ignavibacteria</taxon>
        <taxon>Ignavibacteriales</taxon>
        <taxon>Melioribacteraceae</taxon>
        <taxon>Melioribacter</taxon>
    </lineage>
</organism>
<dbReference type="Proteomes" id="UP000009011">
    <property type="component" value="Chromosome"/>
</dbReference>
<dbReference type="Gene3D" id="3.40.50.450">
    <property type="match status" value="1"/>
</dbReference>
<name>I7A4T2_MELRP</name>
<dbReference type="eggNOG" id="COG1611">
    <property type="taxonomic scope" value="Bacteria"/>
</dbReference>
<dbReference type="KEGG" id="mro:MROS_1657"/>
<dbReference type="PANTHER" id="PTHR43393:SF3">
    <property type="entry name" value="LYSINE DECARBOXYLASE-LIKE PROTEIN"/>
    <property type="match status" value="1"/>
</dbReference>
<dbReference type="HOGENOM" id="CLU_058336_0_5_10"/>
<dbReference type="AlphaFoldDB" id="I7A4T2"/>
<protein>
    <submittedName>
        <fullName evidence="1">Rossmann fold nucleotide-binding protein</fullName>
    </submittedName>
</protein>
<evidence type="ECO:0000313" key="2">
    <source>
        <dbReference type="Proteomes" id="UP000009011"/>
    </source>
</evidence>
<dbReference type="EMBL" id="CP003557">
    <property type="protein sequence ID" value="AFN74891.1"/>
    <property type="molecule type" value="Genomic_DNA"/>
</dbReference>
<dbReference type="Pfam" id="PF18306">
    <property type="entry name" value="LDcluster4"/>
    <property type="match status" value="1"/>
</dbReference>
<dbReference type="OrthoDB" id="9801098at2"/>
<dbReference type="PANTHER" id="PTHR43393">
    <property type="entry name" value="CYTOKININ RIBOSIDE 5'-MONOPHOSPHATE PHOSPHORIBOHYDROLASE"/>
    <property type="match status" value="1"/>
</dbReference>
<gene>
    <name evidence="1" type="ordered locus">MROS_1657</name>
</gene>
<dbReference type="STRING" id="1191523.MROS_1657"/>
<keyword evidence="2" id="KW-1185">Reference proteome</keyword>
<accession>I7A4T2</accession>
<dbReference type="GO" id="GO:0005829">
    <property type="term" value="C:cytosol"/>
    <property type="evidence" value="ECO:0007669"/>
    <property type="project" value="TreeGrafter"/>
</dbReference>
<dbReference type="SUPFAM" id="SSF102405">
    <property type="entry name" value="MCP/YpsA-like"/>
    <property type="match status" value="1"/>
</dbReference>